<proteinExistence type="predicted"/>
<dbReference type="Proteomes" id="UP001060215">
    <property type="component" value="Chromosome 13"/>
</dbReference>
<comment type="caution">
    <text evidence="1">The sequence shown here is derived from an EMBL/GenBank/DDBJ whole genome shotgun (WGS) entry which is preliminary data.</text>
</comment>
<keyword evidence="2" id="KW-1185">Reference proteome</keyword>
<accession>A0ACC0FW17</accession>
<organism evidence="1 2">
    <name type="scientific">Camellia lanceoleosa</name>
    <dbReference type="NCBI Taxonomy" id="1840588"/>
    <lineage>
        <taxon>Eukaryota</taxon>
        <taxon>Viridiplantae</taxon>
        <taxon>Streptophyta</taxon>
        <taxon>Embryophyta</taxon>
        <taxon>Tracheophyta</taxon>
        <taxon>Spermatophyta</taxon>
        <taxon>Magnoliopsida</taxon>
        <taxon>eudicotyledons</taxon>
        <taxon>Gunneridae</taxon>
        <taxon>Pentapetalae</taxon>
        <taxon>asterids</taxon>
        <taxon>Ericales</taxon>
        <taxon>Theaceae</taxon>
        <taxon>Camellia</taxon>
    </lineage>
</organism>
<evidence type="ECO:0000313" key="1">
    <source>
        <dbReference type="EMBL" id="KAI7992990.1"/>
    </source>
</evidence>
<dbReference type="EMBL" id="CM045770">
    <property type="protein sequence ID" value="KAI7992990.1"/>
    <property type="molecule type" value="Genomic_DNA"/>
</dbReference>
<reference evidence="1 2" key="1">
    <citation type="journal article" date="2022" name="Plant J.">
        <title>Chromosome-level genome of Camellia lanceoleosa provides a valuable resource for understanding genome evolution and self-incompatibility.</title>
        <authorList>
            <person name="Gong W."/>
            <person name="Xiao S."/>
            <person name="Wang L."/>
            <person name="Liao Z."/>
            <person name="Chang Y."/>
            <person name="Mo W."/>
            <person name="Hu G."/>
            <person name="Li W."/>
            <person name="Zhao G."/>
            <person name="Zhu H."/>
            <person name="Hu X."/>
            <person name="Ji K."/>
            <person name="Xiang X."/>
            <person name="Song Q."/>
            <person name="Yuan D."/>
            <person name="Jin S."/>
            <person name="Zhang L."/>
        </authorList>
    </citation>
    <scope>NUCLEOTIDE SEQUENCE [LARGE SCALE GENOMIC DNA]</scope>
    <source>
        <strain evidence="1">SQ_2022a</strain>
    </source>
</reference>
<name>A0ACC0FW17_9ERIC</name>
<protein>
    <submittedName>
        <fullName evidence="1">Magnesium transporter MRS2-F</fullName>
    </submittedName>
</protein>
<gene>
    <name evidence="1" type="ORF">LOK49_LG12G00184</name>
</gene>
<evidence type="ECO:0000313" key="2">
    <source>
        <dbReference type="Proteomes" id="UP001060215"/>
    </source>
</evidence>
<sequence length="261" mass="30538">MMLRSGVQANDLRVVESELSNPSAILRRERAIVVNLEHIKAIITADEVLVPNPKDPFMGSFVCDLEFKLSDFGAFLKEDTTIVQLVIFDDELDASFIYCVPLLKLICLDQNRLEEQARKEKEELERMLEKNRRKVQKAQMREALEQQWREEERYRELEELQRQKEEAMRRKKQQEEEECTNQTKVLVLQSQTHTKRERITDKVESWMVQAPETSTTSGSSRLLNAASIDPAPKLQESNEVKEAYNNDRPRKMRKIDQVEDG</sequence>